<dbReference type="Pfam" id="PF04937">
    <property type="entry name" value="DUF659"/>
    <property type="match status" value="1"/>
</dbReference>
<sequence>MANIKVRAMKMGRAISKFFHYNQIPPNAEVVPIVKPPSTYGIGGKYRDMEVDDYWRYLEDQFKTWEEYGRTLMCDGWTSNNRWHIINFMANCVTGIVFIGSVDTSGHRMDAQYFYSLIDDTLCMVKNWHKYVVAIVTNNAANFKAATKKLREKHKSIIWVLCAAHCIDLALEDIGKLDDIRDTIDEGKMVTFLNIIIKS</sequence>
<evidence type="ECO:0000259" key="1">
    <source>
        <dbReference type="Pfam" id="PF04937"/>
    </source>
</evidence>
<dbReference type="InterPro" id="IPR012337">
    <property type="entry name" value="RNaseH-like_sf"/>
</dbReference>
<organism evidence="2 3">
    <name type="scientific">Cinnamomum micranthum f. kanehirae</name>
    <dbReference type="NCBI Taxonomy" id="337451"/>
    <lineage>
        <taxon>Eukaryota</taxon>
        <taxon>Viridiplantae</taxon>
        <taxon>Streptophyta</taxon>
        <taxon>Embryophyta</taxon>
        <taxon>Tracheophyta</taxon>
        <taxon>Spermatophyta</taxon>
        <taxon>Magnoliopsida</taxon>
        <taxon>Magnoliidae</taxon>
        <taxon>Laurales</taxon>
        <taxon>Lauraceae</taxon>
        <taxon>Cinnamomum</taxon>
    </lineage>
</organism>
<reference evidence="2 3" key="1">
    <citation type="journal article" date="2019" name="Nat. Plants">
        <title>Stout camphor tree genome fills gaps in understanding of flowering plant genome evolution.</title>
        <authorList>
            <person name="Chaw S.M."/>
            <person name="Liu Y.C."/>
            <person name="Wu Y.W."/>
            <person name="Wang H.Y."/>
            <person name="Lin C.I."/>
            <person name="Wu C.S."/>
            <person name="Ke H.M."/>
            <person name="Chang L.Y."/>
            <person name="Hsu C.Y."/>
            <person name="Yang H.T."/>
            <person name="Sudianto E."/>
            <person name="Hsu M.H."/>
            <person name="Wu K.P."/>
            <person name="Wang L.N."/>
            <person name="Leebens-Mack J.H."/>
            <person name="Tsai I.J."/>
        </authorList>
    </citation>
    <scope>NUCLEOTIDE SEQUENCE [LARGE SCALE GENOMIC DNA]</scope>
    <source>
        <strain evidence="3">cv. Chaw 1501</strain>
        <tissue evidence="2">Young leaves</tissue>
    </source>
</reference>
<dbReference type="EMBL" id="QPKB01000006">
    <property type="protein sequence ID" value="RWR87915.1"/>
    <property type="molecule type" value="Genomic_DNA"/>
</dbReference>
<evidence type="ECO:0000313" key="3">
    <source>
        <dbReference type="Proteomes" id="UP000283530"/>
    </source>
</evidence>
<gene>
    <name evidence="2" type="ORF">CKAN_01687900</name>
</gene>
<protein>
    <recommendedName>
        <fullName evidence="1">DUF659 domain-containing protein</fullName>
    </recommendedName>
</protein>
<comment type="caution">
    <text evidence="2">The sequence shown here is derived from an EMBL/GenBank/DDBJ whole genome shotgun (WGS) entry which is preliminary data.</text>
</comment>
<dbReference type="AlphaFoldDB" id="A0A443PAV5"/>
<proteinExistence type="predicted"/>
<dbReference type="Proteomes" id="UP000283530">
    <property type="component" value="Unassembled WGS sequence"/>
</dbReference>
<evidence type="ECO:0000313" key="2">
    <source>
        <dbReference type="EMBL" id="RWR87915.1"/>
    </source>
</evidence>
<dbReference type="InterPro" id="IPR007021">
    <property type="entry name" value="DUF659"/>
</dbReference>
<feature type="domain" description="DUF659" evidence="1">
    <location>
        <begin position="42"/>
        <end position="190"/>
    </location>
</feature>
<dbReference type="PANTHER" id="PTHR32166:SF123">
    <property type="entry name" value="BED-TYPE DOMAIN-CONTAINING PROTEIN"/>
    <property type="match status" value="1"/>
</dbReference>
<keyword evidence="3" id="KW-1185">Reference proteome</keyword>
<dbReference type="OrthoDB" id="2442898at2759"/>
<dbReference type="SUPFAM" id="SSF53098">
    <property type="entry name" value="Ribonuclease H-like"/>
    <property type="match status" value="1"/>
</dbReference>
<name>A0A443PAV5_9MAGN</name>
<dbReference type="PANTHER" id="PTHR32166">
    <property type="entry name" value="OSJNBA0013A04.12 PROTEIN"/>
    <property type="match status" value="1"/>
</dbReference>
<accession>A0A443PAV5</accession>